<dbReference type="eggNOG" id="COG0846">
    <property type="taxonomic scope" value="Bacteria"/>
</dbReference>
<dbReference type="Pfam" id="PF13289">
    <property type="entry name" value="SIR2_2"/>
    <property type="match status" value="1"/>
</dbReference>
<dbReference type="KEGG" id="mta:Moth_0643"/>
<dbReference type="SUPFAM" id="SSF52467">
    <property type="entry name" value="DHS-like NAD/FAD-binding domain"/>
    <property type="match status" value="1"/>
</dbReference>
<feature type="domain" description="DUF4020" evidence="1">
    <location>
        <begin position="1019"/>
        <end position="1175"/>
    </location>
</feature>
<dbReference type="Pfam" id="PF13212">
    <property type="entry name" value="DUF4020"/>
    <property type="match status" value="1"/>
</dbReference>
<name>Q2RKR8_MOOTA</name>
<dbReference type="STRING" id="264732.Moth_0643"/>
<dbReference type="PATRIC" id="fig|264732.11.peg.688"/>
<reference evidence="2" key="1">
    <citation type="submission" date="2005-12" db="EMBL/GenBank/DDBJ databases">
        <title>Complete sequence of Moorella thermoacetica ATCC 39073.</title>
        <authorList>
            <consortium name="US DOE Joint Genome Institute"/>
            <person name="Copeland A."/>
            <person name="Lucas S."/>
            <person name="Lapidus A."/>
            <person name="Barry K."/>
            <person name="Detter J.C."/>
            <person name="Glavina T."/>
            <person name="Hammon N."/>
            <person name="Israni S."/>
            <person name="Pitluck S."/>
            <person name="Chertkov O."/>
            <person name="Saunders E.H."/>
            <person name="Brettin T."/>
            <person name="Bruce D."/>
            <person name="Han C."/>
            <person name="Tapia R."/>
            <person name="Gilna P."/>
            <person name="Schmutz J."/>
            <person name="Larimer F."/>
            <person name="Land M."/>
            <person name="Kyrpides N."/>
            <person name="Anderson I."/>
            <person name="Richardson P."/>
            <person name="Ragsdale S."/>
        </authorList>
    </citation>
    <scope>NUCLEOTIDE SEQUENCE</scope>
    <source>
        <strain evidence="2">ATCC 39073</strain>
    </source>
</reference>
<dbReference type="OrthoDB" id="5521101at2"/>
<proteinExistence type="predicted"/>
<dbReference type="CDD" id="cd01406">
    <property type="entry name" value="SIR2-like"/>
    <property type="match status" value="1"/>
</dbReference>
<dbReference type="InterPro" id="IPR025093">
    <property type="entry name" value="DUF4020"/>
</dbReference>
<organism evidence="2">
    <name type="scientific">Moorella thermoacetica (strain ATCC 39073 / JCM 9320)</name>
    <dbReference type="NCBI Taxonomy" id="264732"/>
    <lineage>
        <taxon>Bacteria</taxon>
        <taxon>Bacillati</taxon>
        <taxon>Bacillota</taxon>
        <taxon>Clostridia</taxon>
        <taxon>Neomoorellales</taxon>
        <taxon>Neomoorellaceae</taxon>
        <taxon>Neomoorella</taxon>
    </lineage>
</organism>
<gene>
    <name evidence="2" type="ordered locus">Moth_0643</name>
</gene>
<dbReference type="EnsemblBacteria" id="ABC18971">
    <property type="protein sequence ID" value="ABC18971"/>
    <property type="gene ID" value="Moth_0643"/>
</dbReference>
<protein>
    <recommendedName>
        <fullName evidence="1">DUF4020 domain-containing protein</fullName>
    </recommendedName>
</protein>
<evidence type="ECO:0000259" key="1">
    <source>
        <dbReference type="Pfam" id="PF13212"/>
    </source>
</evidence>
<accession>Q2RKR8</accession>
<dbReference type="Gene3D" id="3.40.50.1220">
    <property type="entry name" value="TPP-binding domain"/>
    <property type="match status" value="1"/>
</dbReference>
<dbReference type="EMBL" id="CP000232">
    <property type="protein sequence ID" value="ABC18971.1"/>
    <property type="molecule type" value="Genomic_DNA"/>
</dbReference>
<dbReference type="AlphaFoldDB" id="Q2RKR8"/>
<evidence type="ECO:0000313" key="2">
    <source>
        <dbReference type="EMBL" id="ABC18971.1"/>
    </source>
</evidence>
<dbReference type="HOGENOM" id="CLU_281025_0_0_9"/>
<dbReference type="InterPro" id="IPR029035">
    <property type="entry name" value="DHS-like_NAD/FAD-binding_dom"/>
</dbReference>
<sequence>MWINAHVNLPGELVTAQGEGRLVIFAGAGVSKGSPSNFPDFEGLADEVMSRSAQILTRGKAEPVDHFFGRLKKKGVHVHRIVREILTRPDAKPTKLHKELLSLFRNPQEVRVVTTNFDRHFSTAASKLFGDNKIPVYWAPALPLGHRFNGIVYLHGCVDQEAEEFILTDSDFGRAYLTEGWATSFLKSLFGKYAVLFVGYSHNDQIMEYLGRSLPPESLRFALVPEDIGEEEREKWKLRGIEPIFYPHTKGDIDHQALIEAVEAWASRTKMGLLEHEQRIKEIVRNVPPIDQEEVDYILETLRDPARARIFTTYAETPEWLRWVEKRDVLKPLFKGEAPADDLATVFANWFVDKFALAHPEEALAVVHRQGLTFAPVLWWRIAHALTYNKKPLDPAVLGKWVPLLLQSAPQLARQVRDVLSIMLGYCRYPDDATTALLLFRKLTEPMFILEPYIPLVAQDDHNRKVNFEITIPGELYWLEKAWNELFKPNLNVLAGELEAILTTHLREAHRLLCSVGSADNKWDPMSFSRIAIEPHEQDQYPRNVDVLINAARDVLEWLVANNHERANVVIEEWAASDVPLLKRLAVHGIRVCSYLQPDEKLGWLLGKGFLFAYGLKHEVFQLLKTAYPLASGIVRQQILDRVEHYLEHDKDDEREIRPYEVYNLVVWLHQVAPDCALAAEKLREIRERYPDFEPRKHPDLDRIISVGWHGPQSPLTTDELLARSPYERVEFLLTYQGEEFFGPNRRGLLELLKDAVAKSFQWSWELVKELKARGEWTTDLWGVIISGWQNAPKDAGQWEQVLGLLESEPELLRRSGYEVAGLLVSGVEKGEGGLPVSLLDRAEACADRLFMETENAAVMETGDWLLRAINHIGGKLTEFWLHALARRRKEKGSGWVSLPEEYKNRFARILSGQSASAEMGRVLLASQLLFLFALDRDWTRENIIPLLDWNIDSKRAEQAWHGYLFWGKWNEAFLPELLPLYVQASRELPAEPDRIRERLYEHLASIAVQSSINPLQEGWLGKCIVAADEKERIKWANSIWHELASLPKEATSQLWGKWMEKYWENRLFGIPIPLSPGEAGAMVNWALELEPVFPSVVEKIISGPTPNLERGTFYYRLSQEKIAKKYPEDVARLLVYLLSGTDMPFYWCTEVKNIFEQIATAGLSEEKLSLLREQLIRLGCLL</sequence>